<evidence type="ECO:0000256" key="8">
    <source>
        <dbReference type="ARBA" id="ARBA00022723"/>
    </source>
</evidence>
<evidence type="ECO:0000256" key="4">
    <source>
        <dbReference type="ARBA" id="ARBA00012973"/>
    </source>
</evidence>
<gene>
    <name evidence="10 12" type="primary">leuA</name>
    <name evidence="12" type="ORF">COB13_08550</name>
</gene>
<keyword evidence="5 10" id="KW-0432">Leucine biosynthesis</keyword>
<accession>A0A2A4Z1T6</accession>
<dbReference type="Gene3D" id="3.20.20.70">
    <property type="entry name" value="Aldolase class I"/>
    <property type="match status" value="1"/>
</dbReference>
<evidence type="ECO:0000256" key="7">
    <source>
        <dbReference type="ARBA" id="ARBA00022679"/>
    </source>
</evidence>
<comment type="cofactor">
    <cofactor evidence="10">
        <name>Mg(2+)</name>
        <dbReference type="ChEBI" id="CHEBI:18420"/>
    </cofactor>
</comment>
<proteinExistence type="inferred from homology"/>
<keyword evidence="8 10" id="KW-0479">Metal-binding</keyword>
<dbReference type="SMART" id="SM00917">
    <property type="entry name" value="LeuA_dimer"/>
    <property type="match status" value="1"/>
</dbReference>
<keyword evidence="9 10" id="KW-0100">Branched-chain amino acid biosynthesis</keyword>
<dbReference type="Pfam" id="PF22615">
    <property type="entry name" value="IPMS_D2"/>
    <property type="match status" value="1"/>
</dbReference>
<evidence type="ECO:0000256" key="1">
    <source>
        <dbReference type="ARBA" id="ARBA00000064"/>
    </source>
</evidence>
<dbReference type="PROSITE" id="PS00815">
    <property type="entry name" value="AIPM_HOMOCIT_SYNTH_1"/>
    <property type="match status" value="1"/>
</dbReference>
<organism evidence="12">
    <name type="scientific">OCS116 cluster bacterium</name>
    <dbReference type="NCBI Taxonomy" id="2030921"/>
    <lineage>
        <taxon>Bacteria</taxon>
        <taxon>Pseudomonadati</taxon>
        <taxon>Pseudomonadota</taxon>
        <taxon>Alphaproteobacteria</taxon>
        <taxon>OCS116 cluster</taxon>
    </lineage>
</organism>
<comment type="subcellular location">
    <subcellularLocation>
        <location evidence="10">Cytoplasm</location>
    </subcellularLocation>
</comment>
<comment type="subunit">
    <text evidence="10">Homodimer.</text>
</comment>
<sequence length="555" mass="62047">MKNTFSKYATADKFKLSDRTWPDKTIERAPIWCAVDLRDGNQALVNPMDHERKMKMYNLLLAVGFKEIEIGFPSASEIEFNFARHIIENDLIPEDVVPQVLVQAREHLIEKTFAAMKGARKVIVHLYNSTSVAQRRDVFKKSAKEIAELACDGVRMIQRHCDLHPETEWVLEYSPESFTGTELDVAADVCNAVIETWKPTPEHKMIINLPATVELTSPNIFADQIEWMGRHLARRDSIILSVHTHNDRGGAEAATELAILAGADRVEGTLLGNGERTGNADLITLGLNLFTQGIDPELDFTNLPEIVKIVEQCNQMATHPRHPYAGELVFTALSGSHQDAIKKGLDAHKSEQRNHWDVPYLPLDPNDIGRSYETTIRINSQSGKSGIAYILETRFGFKLPKQMQIEFSRVIQKIADETAQEILPEHVWQAFSSEYIEQDSGYSLKSFNYHSVDERGEKIGITAKIITPTGKEVEIISEGSGPINAFANGFRNQMHAKFSLRDYEEHTLSSGSGALAAAYISLVSDADQEYYGVGQDTDVIKASIKGLLSAYNRMG</sequence>
<comment type="catalytic activity">
    <reaction evidence="1 10">
        <text>3-methyl-2-oxobutanoate + acetyl-CoA + H2O = (2S)-2-isopropylmalate + CoA + H(+)</text>
        <dbReference type="Rhea" id="RHEA:21524"/>
        <dbReference type="ChEBI" id="CHEBI:1178"/>
        <dbReference type="ChEBI" id="CHEBI:11851"/>
        <dbReference type="ChEBI" id="CHEBI:15377"/>
        <dbReference type="ChEBI" id="CHEBI:15378"/>
        <dbReference type="ChEBI" id="CHEBI:57287"/>
        <dbReference type="ChEBI" id="CHEBI:57288"/>
        <dbReference type="EC" id="2.3.3.13"/>
    </reaction>
</comment>
<evidence type="ECO:0000256" key="10">
    <source>
        <dbReference type="HAMAP-Rule" id="MF_00572"/>
    </source>
</evidence>
<dbReference type="PROSITE" id="PS00816">
    <property type="entry name" value="AIPM_HOMOCIT_SYNTH_2"/>
    <property type="match status" value="1"/>
</dbReference>
<dbReference type="CDD" id="cd07942">
    <property type="entry name" value="DRE_TIM_LeuA"/>
    <property type="match status" value="1"/>
</dbReference>
<comment type="similarity">
    <text evidence="3 10">Belongs to the alpha-IPM synthase/homocitrate synthase family. LeuA type 2 subfamily.</text>
</comment>
<feature type="region of interest" description="Regulatory domain" evidence="10">
    <location>
        <begin position="438"/>
        <end position="555"/>
    </location>
</feature>
<dbReference type="InterPro" id="IPR000891">
    <property type="entry name" value="PYR_CT"/>
</dbReference>
<keyword evidence="6 10" id="KW-0028">Amino-acid biosynthesis</keyword>
<dbReference type="PANTHER" id="PTHR46911:SF1">
    <property type="entry name" value="2-ISOPROPYLMALATE SYNTHASE"/>
    <property type="match status" value="1"/>
</dbReference>
<dbReference type="PROSITE" id="PS50991">
    <property type="entry name" value="PYR_CT"/>
    <property type="match status" value="1"/>
</dbReference>
<dbReference type="Pfam" id="PF08502">
    <property type="entry name" value="LeuA_dimer"/>
    <property type="match status" value="1"/>
</dbReference>
<dbReference type="InterPro" id="IPR054692">
    <property type="entry name" value="LeuA-like_post-cat"/>
</dbReference>
<evidence type="ECO:0000313" key="12">
    <source>
        <dbReference type="EMBL" id="PCJ01003.1"/>
    </source>
</evidence>
<feature type="binding site" evidence="10">
    <location>
        <position position="279"/>
    </location>
    <ligand>
        <name>Mg(2+)</name>
        <dbReference type="ChEBI" id="CHEBI:18420"/>
    </ligand>
</feature>
<dbReference type="InterPro" id="IPR013785">
    <property type="entry name" value="Aldolase_TIM"/>
</dbReference>
<evidence type="ECO:0000256" key="9">
    <source>
        <dbReference type="ARBA" id="ARBA00023304"/>
    </source>
</evidence>
<evidence type="ECO:0000256" key="5">
    <source>
        <dbReference type="ARBA" id="ARBA00022430"/>
    </source>
</evidence>
<comment type="pathway">
    <text evidence="2 10">Amino-acid biosynthesis; L-leucine biosynthesis; L-leucine from 3-methyl-2-oxobutanoate: step 1/4.</text>
</comment>
<dbReference type="GO" id="GO:0003852">
    <property type="term" value="F:2-isopropylmalate synthase activity"/>
    <property type="evidence" value="ECO:0007669"/>
    <property type="project" value="UniProtKB-UniRule"/>
</dbReference>
<dbReference type="SUPFAM" id="SSF110921">
    <property type="entry name" value="2-isopropylmalate synthase LeuA, allosteric (dimerisation) domain"/>
    <property type="match status" value="1"/>
</dbReference>
<dbReference type="Gene3D" id="3.30.160.270">
    <property type="match status" value="1"/>
</dbReference>
<dbReference type="GO" id="GO:0003985">
    <property type="term" value="F:acetyl-CoA C-acetyltransferase activity"/>
    <property type="evidence" value="ECO:0007669"/>
    <property type="project" value="UniProtKB-UniRule"/>
</dbReference>
<protein>
    <recommendedName>
        <fullName evidence="4 10">2-isopropylmalate synthase</fullName>
        <ecNumber evidence="4 10">2.3.3.13</ecNumber>
    </recommendedName>
    <alternativeName>
        <fullName evidence="10">Alpha-IPM synthase</fullName>
    </alternativeName>
    <alternativeName>
        <fullName evidence="10">Alpha-isopropylmalate synthase</fullName>
    </alternativeName>
</protein>
<feature type="binding site" evidence="10">
    <location>
        <position position="243"/>
    </location>
    <ligand>
        <name>Mg(2+)</name>
        <dbReference type="ChEBI" id="CHEBI:18420"/>
    </ligand>
</feature>
<dbReference type="GO" id="GO:0005737">
    <property type="term" value="C:cytoplasm"/>
    <property type="evidence" value="ECO:0007669"/>
    <property type="project" value="UniProtKB-SubCell"/>
</dbReference>
<dbReference type="GO" id="GO:0000287">
    <property type="term" value="F:magnesium ion binding"/>
    <property type="evidence" value="ECO:0007669"/>
    <property type="project" value="UniProtKB-UniRule"/>
</dbReference>
<dbReference type="Pfam" id="PF00682">
    <property type="entry name" value="HMGL-like"/>
    <property type="match status" value="1"/>
</dbReference>
<dbReference type="PANTHER" id="PTHR46911">
    <property type="match status" value="1"/>
</dbReference>
<evidence type="ECO:0000256" key="3">
    <source>
        <dbReference type="ARBA" id="ARBA00009767"/>
    </source>
</evidence>
<dbReference type="EC" id="2.3.3.13" evidence="4 10"/>
<keyword evidence="10" id="KW-0460">Magnesium</keyword>
<dbReference type="GO" id="GO:0009098">
    <property type="term" value="P:L-leucine biosynthetic process"/>
    <property type="evidence" value="ECO:0007669"/>
    <property type="project" value="UniProtKB-UniRule"/>
</dbReference>
<dbReference type="SUPFAM" id="SSF89000">
    <property type="entry name" value="post-HMGL domain-like"/>
    <property type="match status" value="1"/>
</dbReference>
<dbReference type="AlphaFoldDB" id="A0A2A4Z1T6"/>
<feature type="binding site" evidence="10">
    <location>
        <position position="39"/>
    </location>
    <ligand>
        <name>Mg(2+)</name>
        <dbReference type="ChEBI" id="CHEBI:18420"/>
    </ligand>
</feature>
<reference evidence="12" key="2">
    <citation type="journal article" date="2018" name="ISME J.">
        <title>A dynamic microbial community with high functional redundancy inhabits the cold, oxic subseafloor aquifer.</title>
        <authorList>
            <person name="Tully B.J."/>
            <person name="Wheat C.G."/>
            <person name="Glazer B.T."/>
            <person name="Huber J.A."/>
        </authorList>
    </citation>
    <scope>NUCLEOTIDE SEQUENCE</scope>
    <source>
        <strain evidence="12">NORP83</strain>
    </source>
</reference>
<evidence type="ECO:0000256" key="6">
    <source>
        <dbReference type="ARBA" id="ARBA00022605"/>
    </source>
</evidence>
<keyword evidence="7 10" id="KW-0808">Transferase</keyword>
<feature type="domain" description="Pyruvate carboxyltransferase" evidence="11">
    <location>
        <begin position="30"/>
        <end position="304"/>
    </location>
</feature>
<dbReference type="UniPathway" id="UPA00048">
    <property type="reaction ID" value="UER00070"/>
</dbReference>
<reference key="1">
    <citation type="submission" date="2017-08" db="EMBL/GenBank/DDBJ databases">
        <title>A dynamic microbial community with high functional redundancy inhabits the cold, oxic subseafloor aquifer.</title>
        <authorList>
            <person name="Tully B.J."/>
            <person name="Wheat C.G."/>
            <person name="Glazer B.T."/>
            <person name="Huber J.A."/>
        </authorList>
    </citation>
    <scope>NUCLEOTIDE SEQUENCE [LARGE SCALE GENOMIC DNA]</scope>
</reference>
<comment type="caution">
    <text evidence="12">The sequence shown here is derived from an EMBL/GenBank/DDBJ whole genome shotgun (WGS) entry which is preliminary data.</text>
</comment>
<evidence type="ECO:0000256" key="2">
    <source>
        <dbReference type="ARBA" id="ARBA00004689"/>
    </source>
</evidence>
<name>A0A2A4Z1T6_9PROT</name>
<evidence type="ECO:0000259" key="11">
    <source>
        <dbReference type="PROSITE" id="PS50991"/>
    </source>
</evidence>
<feature type="binding site" evidence="10">
    <location>
        <position position="245"/>
    </location>
    <ligand>
        <name>Mg(2+)</name>
        <dbReference type="ChEBI" id="CHEBI:18420"/>
    </ligand>
</feature>
<dbReference type="HAMAP" id="MF_00572">
    <property type="entry name" value="LeuA_type2"/>
    <property type="match status" value="1"/>
</dbReference>
<dbReference type="NCBIfam" id="TIGR00970">
    <property type="entry name" value="leuA_yeast"/>
    <property type="match status" value="1"/>
</dbReference>
<dbReference type="NCBIfam" id="NF002991">
    <property type="entry name" value="PRK03739.1"/>
    <property type="match status" value="1"/>
</dbReference>
<comment type="function">
    <text evidence="10">Catalyzes the condensation of the acetyl group of acetyl-CoA with 3-methyl-2-oxobutanoate (2-ketoisovalerate) to form 3-carboxy-3-hydroxy-4-methylpentanoate (2-isopropylmalate).</text>
</comment>
<dbReference type="SUPFAM" id="SSF51569">
    <property type="entry name" value="Aldolase"/>
    <property type="match status" value="1"/>
</dbReference>
<dbReference type="InterPro" id="IPR002034">
    <property type="entry name" value="AIPM/Hcit_synth_CS"/>
</dbReference>
<dbReference type="InterPro" id="IPR013709">
    <property type="entry name" value="2-isopropylmalate_synth_dimer"/>
</dbReference>
<dbReference type="InterPro" id="IPR036230">
    <property type="entry name" value="LeuA_allosteric_dom_sf"/>
</dbReference>
<dbReference type="EMBL" id="NVUS01000009">
    <property type="protein sequence ID" value="PCJ01003.1"/>
    <property type="molecule type" value="Genomic_DNA"/>
</dbReference>
<keyword evidence="10" id="KW-0963">Cytoplasm</keyword>
<dbReference type="InterPro" id="IPR039371">
    <property type="entry name" value="LeuA_N_DRE-TIM"/>
</dbReference>
<dbReference type="InterPro" id="IPR005668">
    <property type="entry name" value="IPM_Synthase"/>
</dbReference>